<dbReference type="eggNOG" id="COG1173">
    <property type="taxonomic scope" value="Bacteria"/>
</dbReference>
<dbReference type="SUPFAM" id="SSF161098">
    <property type="entry name" value="MetI-like"/>
    <property type="match status" value="1"/>
</dbReference>
<evidence type="ECO:0000256" key="5">
    <source>
        <dbReference type="ARBA" id="ARBA00022989"/>
    </source>
</evidence>
<keyword evidence="6 7" id="KW-0472">Membrane</keyword>
<name>W0AE48_9SPHN</name>
<evidence type="ECO:0000256" key="4">
    <source>
        <dbReference type="ARBA" id="ARBA00022692"/>
    </source>
</evidence>
<dbReference type="EMBL" id="CP006644">
    <property type="protein sequence ID" value="AHE54827.1"/>
    <property type="molecule type" value="Genomic_DNA"/>
</dbReference>
<keyword evidence="5 7" id="KW-1133">Transmembrane helix</keyword>
<keyword evidence="2 7" id="KW-0813">Transport</keyword>
<evidence type="ECO:0000256" key="3">
    <source>
        <dbReference type="ARBA" id="ARBA00022475"/>
    </source>
</evidence>
<dbReference type="RefSeq" id="WP_025293029.1">
    <property type="nucleotide sequence ID" value="NZ_CP006644.1"/>
</dbReference>
<reference evidence="9 10" key="1">
    <citation type="submission" date="2013-07" db="EMBL/GenBank/DDBJ databases">
        <title>Completed genome of Sphingomonas sanxanigenens NX02.</title>
        <authorList>
            <person name="Ma T."/>
            <person name="Huang H."/>
            <person name="Wu M."/>
            <person name="Li X."/>
            <person name="Li G."/>
        </authorList>
    </citation>
    <scope>NUCLEOTIDE SEQUENCE [LARGE SCALE GENOMIC DNA]</scope>
    <source>
        <strain evidence="9 10">NX02</strain>
    </source>
</reference>
<dbReference type="PANTHER" id="PTHR43386">
    <property type="entry name" value="OLIGOPEPTIDE TRANSPORT SYSTEM PERMEASE PROTEIN APPC"/>
    <property type="match status" value="1"/>
</dbReference>
<feature type="transmembrane region" description="Helical" evidence="7">
    <location>
        <begin position="265"/>
        <end position="288"/>
    </location>
</feature>
<feature type="transmembrane region" description="Helical" evidence="7">
    <location>
        <begin position="225"/>
        <end position="245"/>
    </location>
</feature>
<protein>
    <recommendedName>
        <fullName evidence="8">ABC transmembrane type-1 domain-containing protein</fullName>
    </recommendedName>
</protein>
<dbReference type="InterPro" id="IPR050366">
    <property type="entry name" value="BP-dependent_transpt_permease"/>
</dbReference>
<keyword evidence="3" id="KW-1003">Cell membrane</keyword>
<keyword evidence="10" id="KW-1185">Reference proteome</keyword>
<dbReference type="Gene3D" id="1.10.3720.10">
    <property type="entry name" value="MetI-like"/>
    <property type="match status" value="1"/>
</dbReference>
<dbReference type="InterPro" id="IPR000515">
    <property type="entry name" value="MetI-like"/>
</dbReference>
<evidence type="ECO:0000313" key="9">
    <source>
        <dbReference type="EMBL" id="AHE54827.1"/>
    </source>
</evidence>
<comment type="similarity">
    <text evidence="7">Belongs to the binding-protein-dependent transport system permease family.</text>
</comment>
<evidence type="ECO:0000256" key="7">
    <source>
        <dbReference type="RuleBase" id="RU363032"/>
    </source>
</evidence>
<dbReference type="Proteomes" id="UP000018851">
    <property type="component" value="Chromosome"/>
</dbReference>
<feature type="transmembrane region" description="Helical" evidence="7">
    <location>
        <begin position="39"/>
        <end position="60"/>
    </location>
</feature>
<keyword evidence="4 7" id="KW-0812">Transmembrane</keyword>
<evidence type="ECO:0000259" key="8">
    <source>
        <dbReference type="PROSITE" id="PS50928"/>
    </source>
</evidence>
<comment type="subcellular location">
    <subcellularLocation>
        <location evidence="1 7">Cell membrane</location>
        <topology evidence="1 7">Multi-pass membrane protein</topology>
    </subcellularLocation>
</comment>
<accession>W0AE48</accession>
<dbReference type="GO" id="GO:0055085">
    <property type="term" value="P:transmembrane transport"/>
    <property type="evidence" value="ECO:0007669"/>
    <property type="project" value="InterPro"/>
</dbReference>
<dbReference type="AlphaFoldDB" id="W0AE48"/>
<dbReference type="CDD" id="cd06261">
    <property type="entry name" value="TM_PBP2"/>
    <property type="match status" value="1"/>
</dbReference>
<dbReference type="InterPro" id="IPR035906">
    <property type="entry name" value="MetI-like_sf"/>
</dbReference>
<gene>
    <name evidence="9" type="ORF">NX02_15735</name>
</gene>
<dbReference type="KEGG" id="ssan:NX02_15735"/>
<organism evidence="9 10">
    <name type="scientific">Sphingomonas sanxanigenens DSM 19645 = NX02</name>
    <dbReference type="NCBI Taxonomy" id="1123269"/>
    <lineage>
        <taxon>Bacteria</taxon>
        <taxon>Pseudomonadati</taxon>
        <taxon>Pseudomonadota</taxon>
        <taxon>Alphaproteobacteria</taxon>
        <taxon>Sphingomonadales</taxon>
        <taxon>Sphingomonadaceae</taxon>
        <taxon>Sphingomonas</taxon>
    </lineage>
</organism>
<dbReference type="PATRIC" id="fig|1123269.5.peg.3075"/>
<sequence length="300" mass="31503">MNATAAILPGDHVASADPIAEPPAIATPRRRRLPRLNGALVMGSAILLAIVLLAITAPLLTGFDPRAVDLGERLRPWDGTHLLGTDMLGRDILSRMLFGTRTSLAIGFSCAAMSLAIGTLIGVLSAATRLGDAIIMRVLDGVMSVPAVLLAIALMAIAGGSAVNVIIAVTIVETPRCARLARGLMLSLRERPYVEAAIASGTPPALLLTRHLLPSLMAPLMVQGAFVWAAAMLIEAALSFIGAGVPPSTPTWGNMIAESKSLWQLRPSLIFLPAAALTLTVLGVNLLGEGLRRLFDIRRR</sequence>
<evidence type="ECO:0000256" key="6">
    <source>
        <dbReference type="ARBA" id="ARBA00023136"/>
    </source>
</evidence>
<dbReference type="PROSITE" id="PS50928">
    <property type="entry name" value="ABC_TM1"/>
    <property type="match status" value="1"/>
</dbReference>
<dbReference type="OrthoDB" id="9766870at2"/>
<dbReference type="Pfam" id="PF00528">
    <property type="entry name" value="BPD_transp_1"/>
    <property type="match status" value="1"/>
</dbReference>
<feature type="domain" description="ABC transmembrane type-1" evidence="8">
    <location>
        <begin position="100"/>
        <end position="288"/>
    </location>
</feature>
<dbReference type="STRING" id="1123269.NX02_15735"/>
<feature type="transmembrane region" description="Helical" evidence="7">
    <location>
        <begin position="104"/>
        <end position="127"/>
    </location>
</feature>
<proteinExistence type="inferred from homology"/>
<dbReference type="GO" id="GO:0005886">
    <property type="term" value="C:plasma membrane"/>
    <property type="evidence" value="ECO:0007669"/>
    <property type="project" value="UniProtKB-SubCell"/>
</dbReference>
<evidence type="ECO:0000256" key="1">
    <source>
        <dbReference type="ARBA" id="ARBA00004651"/>
    </source>
</evidence>
<dbReference type="PANTHER" id="PTHR43386:SF6">
    <property type="entry name" value="ABC TRANSPORTER PERMEASE PROTEIN"/>
    <property type="match status" value="1"/>
</dbReference>
<feature type="transmembrane region" description="Helical" evidence="7">
    <location>
        <begin position="148"/>
        <end position="172"/>
    </location>
</feature>
<evidence type="ECO:0000313" key="10">
    <source>
        <dbReference type="Proteomes" id="UP000018851"/>
    </source>
</evidence>
<dbReference type="HOGENOM" id="CLU_028518_5_2_5"/>
<evidence type="ECO:0000256" key="2">
    <source>
        <dbReference type="ARBA" id="ARBA00022448"/>
    </source>
</evidence>